<feature type="transmembrane region" description="Helical" evidence="1">
    <location>
        <begin position="70"/>
        <end position="88"/>
    </location>
</feature>
<evidence type="ECO:0000313" key="2">
    <source>
        <dbReference type="EMBL" id="KZT25347.1"/>
    </source>
</evidence>
<evidence type="ECO:0000313" key="3">
    <source>
        <dbReference type="Proteomes" id="UP000076761"/>
    </source>
</evidence>
<proteinExistence type="predicted"/>
<protein>
    <submittedName>
        <fullName evidence="2">Uncharacterized protein</fullName>
    </submittedName>
</protein>
<reference evidence="2 3" key="1">
    <citation type="journal article" date="2016" name="Mol. Biol. Evol.">
        <title>Comparative Genomics of Early-Diverging Mushroom-Forming Fungi Provides Insights into the Origins of Lignocellulose Decay Capabilities.</title>
        <authorList>
            <person name="Nagy L.G."/>
            <person name="Riley R."/>
            <person name="Tritt A."/>
            <person name="Adam C."/>
            <person name="Daum C."/>
            <person name="Floudas D."/>
            <person name="Sun H."/>
            <person name="Yadav J.S."/>
            <person name="Pangilinan J."/>
            <person name="Larsson K.H."/>
            <person name="Matsuura K."/>
            <person name="Barry K."/>
            <person name="Labutti K."/>
            <person name="Kuo R."/>
            <person name="Ohm R.A."/>
            <person name="Bhattacharya S.S."/>
            <person name="Shirouzu T."/>
            <person name="Yoshinaga Y."/>
            <person name="Martin F.M."/>
            <person name="Grigoriev I.V."/>
            <person name="Hibbett D.S."/>
        </authorList>
    </citation>
    <scope>NUCLEOTIDE SEQUENCE [LARGE SCALE GENOMIC DNA]</scope>
    <source>
        <strain evidence="2 3">HHB14362 ss-1</strain>
    </source>
</reference>
<accession>A0A165SLK8</accession>
<keyword evidence="1" id="KW-0812">Transmembrane</keyword>
<keyword evidence="3" id="KW-1185">Reference proteome</keyword>
<dbReference type="InParanoid" id="A0A165SLK8"/>
<dbReference type="Proteomes" id="UP000076761">
    <property type="component" value="Unassembled WGS sequence"/>
</dbReference>
<dbReference type="AlphaFoldDB" id="A0A165SLK8"/>
<keyword evidence="1" id="KW-1133">Transmembrane helix</keyword>
<evidence type="ECO:0000256" key="1">
    <source>
        <dbReference type="SAM" id="Phobius"/>
    </source>
</evidence>
<gene>
    <name evidence="2" type="ORF">NEOLEDRAFT_358184</name>
</gene>
<feature type="transmembrane region" description="Helical" evidence="1">
    <location>
        <begin position="32"/>
        <end position="58"/>
    </location>
</feature>
<keyword evidence="1" id="KW-0472">Membrane</keyword>
<name>A0A165SLK8_9AGAM</name>
<sequence length="125" mass="14103">MVVSFPELRWCQIRPENEDHPICTHIAPSTSYLLFAICSALCCLLLYLFVLIYLTLHLFYSAPMSLHRSFALPTFFAYASCCLVYLLLYTPSDARINAVCDSPYVSKTIKSIMVGLQGSPLRGRV</sequence>
<organism evidence="2 3">
    <name type="scientific">Neolentinus lepideus HHB14362 ss-1</name>
    <dbReference type="NCBI Taxonomy" id="1314782"/>
    <lineage>
        <taxon>Eukaryota</taxon>
        <taxon>Fungi</taxon>
        <taxon>Dikarya</taxon>
        <taxon>Basidiomycota</taxon>
        <taxon>Agaricomycotina</taxon>
        <taxon>Agaricomycetes</taxon>
        <taxon>Gloeophyllales</taxon>
        <taxon>Gloeophyllaceae</taxon>
        <taxon>Neolentinus</taxon>
    </lineage>
</organism>
<dbReference type="EMBL" id="KV425572">
    <property type="protein sequence ID" value="KZT25347.1"/>
    <property type="molecule type" value="Genomic_DNA"/>
</dbReference>